<sequence length="252" mass="27470">MRIPHRVLLSLCLCLGAPGALAQDGLVRLGVASGERARQVSRTGLRLRENAEAARIEEAAREDVARLLSRGAENPGPETAQDVPPLPERDRRRLEQELEALDARVAARAAQRARWLLAAGLEVDPALRLLPGDPPEPWLADVTLDPAVLVARVHDASRRELVRAYVHEHAGLQARLATLEALVPVQTEALARARGELVEGRAPLEDVLTLLRANLALELEVLALRVRREQSVWELAALLECTPESVVVAGAR</sequence>
<evidence type="ECO:0000256" key="1">
    <source>
        <dbReference type="SAM" id="MobiDB-lite"/>
    </source>
</evidence>
<organism evidence="3 4">
    <name type="scientific">Corallococcus exercitus</name>
    <dbReference type="NCBI Taxonomy" id="2316736"/>
    <lineage>
        <taxon>Bacteria</taxon>
        <taxon>Pseudomonadati</taxon>
        <taxon>Myxococcota</taxon>
        <taxon>Myxococcia</taxon>
        <taxon>Myxococcales</taxon>
        <taxon>Cystobacterineae</taxon>
        <taxon>Myxococcaceae</taxon>
        <taxon>Corallococcus</taxon>
    </lineage>
</organism>
<dbReference type="AlphaFoldDB" id="A0A7Y4KSZ4"/>
<feature type="chain" id="PRO_5030553289" description="TolC family protein" evidence="2">
    <location>
        <begin position="23"/>
        <end position="252"/>
    </location>
</feature>
<comment type="caution">
    <text evidence="3">The sequence shown here is derived from an EMBL/GenBank/DDBJ whole genome shotgun (WGS) entry which is preliminary data.</text>
</comment>
<accession>A0A7Y4KSZ4</accession>
<keyword evidence="4" id="KW-1185">Reference proteome</keyword>
<protein>
    <recommendedName>
        <fullName evidence="5">TolC family protein</fullName>
    </recommendedName>
</protein>
<reference evidence="3 4" key="1">
    <citation type="submission" date="2020-05" db="EMBL/GenBank/DDBJ databases">
        <authorList>
            <person name="Whitworth D."/>
        </authorList>
    </citation>
    <scope>NUCLEOTIDE SEQUENCE [LARGE SCALE GENOMIC DNA]</scope>
    <source>
        <strain evidence="3 4">AB043B</strain>
    </source>
</reference>
<dbReference type="EMBL" id="JABFJV010000476">
    <property type="protein sequence ID" value="NOK39431.1"/>
    <property type="molecule type" value="Genomic_DNA"/>
</dbReference>
<dbReference type="RefSeq" id="WP_171438860.1">
    <property type="nucleotide sequence ID" value="NZ_JABFJV010000476.1"/>
</dbReference>
<name>A0A7Y4KSZ4_9BACT</name>
<evidence type="ECO:0000313" key="4">
    <source>
        <dbReference type="Proteomes" id="UP000563426"/>
    </source>
</evidence>
<feature type="region of interest" description="Disordered" evidence="1">
    <location>
        <begin position="68"/>
        <end position="88"/>
    </location>
</feature>
<evidence type="ECO:0000256" key="2">
    <source>
        <dbReference type="SAM" id="SignalP"/>
    </source>
</evidence>
<keyword evidence="2" id="KW-0732">Signal</keyword>
<proteinExistence type="predicted"/>
<evidence type="ECO:0008006" key="5">
    <source>
        <dbReference type="Google" id="ProtNLM"/>
    </source>
</evidence>
<feature type="signal peptide" evidence="2">
    <location>
        <begin position="1"/>
        <end position="22"/>
    </location>
</feature>
<evidence type="ECO:0000313" key="3">
    <source>
        <dbReference type="EMBL" id="NOK39431.1"/>
    </source>
</evidence>
<dbReference type="Proteomes" id="UP000563426">
    <property type="component" value="Unassembled WGS sequence"/>
</dbReference>
<gene>
    <name evidence="3" type="ORF">HMI49_40310</name>
</gene>